<dbReference type="EMBL" id="BAAADQ010000003">
    <property type="protein sequence ID" value="GAA0536443.1"/>
    <property type="molecule type" value="Genomic_DNA"/>
</dbReference>
<reference evidence="2" key="2">
    <citation type="submission" date="2023-12" db="EMBL/GenBank/DDBJ databases">
        <authorList>
            <person name="Sun Q."/>
            <person name="Inoue M."/>
        </authorList>
    </citation>
    <scope>NUCLEOTIDE SEQUENCE</scope>
    <source>
        <strain evidence="2">JCM 14265</strain>
    </source>
</reference>
<dbReference type="AlphaFoldDB" id="A0AAV3SQG4"/>
<name>A0AAV3SQG4_9EURY</name>
<feature type="compositionally biased region" description="Acidic residues" evidence="1">
    <location>
        <begin position="111"/>
        <end position="122"/>
    </location>
</feature>
<accession>A0AAV3SQG4</accession>
<dbReference type="PROSITE" id="PS51318">
    <property type="entry name" value="TAT"/>
    <property type="match status" value="1"/>
</dbReference>
<dbReference type="Pfam" id="PF12389">
    <property type="entry name" value="Peptidase_M73"/>
    <property type="match status" value="1"/>
</dbReference>
<evidence type="ECO:0000256" key="1">
    <source>
        <dbReference type="SAM" id="MobiDB-lite"/>
    </source>
</evidence>
<keyword evidence="5" id="KW-1185">Reference proteome</keyword>
<dbReference type="Proteomes" id="UP001501425">
    <property type="component" value="Unassembled WGS sequence"/>
</dbReference>
<reference evidence="3 5" key="3">
    <citation type="submission" date="2024-06" db="EMBL/GenBank/DDBJ databases">
        <title>Halorubrum miltondacostae sp. nov., a potential PHA producer isolated from an inland solar saltern in Rio Maior, Portugal.</title>
        <authorList>
            <person name="Albuquerque L."/>
            <person name="Viver T."/>
            <person name="Barroso C."/>
            <person name="Claudino R."/>
            <person name="Galvan M."/>
            <person name="Simoes G."/>
            <person name="Lobo Da Cunha A."/>
            <person name="Egas C."/>
        </authorList>
    </citation>
    <scope>NUCLEOTIDE SEQUENCE [LARGE SCALE GENOMIC DNA]</scope>
    <source>
        <strain evidence="3 5">DSM 18646</strain>
    </source>
</reference>
<dbReference type="InterPro" id="IPR022121">
    <property type="entry name" value="Peptidase_M73_camelysin"/>
</dbReference>
<dbReference type="InterPro" id="IPR006311">
    <property type="entry name" value="TAT_signal"/>
</dbReference>
<dbReference type="Proteomes" id="UP001567571">
    <property type="component" value="Unassembled WGS sequence"/>
</dbReference>
<proteinExistence type="predicted"/>
<evidence type="ECO:0000313" key="4">
    <source>
        <dbReference type="Proteomes" id="UP001501425"/>
    </source>
</evidence>
<protein>
    <submittedName>
        <fullName evidence="3">TasA family protein</fullName>
    </submittedName>
</protein>
<reference evidence="2" key="1">
    <citation type="journal article" date="2014" name="Int. J. Syst. Evol. Microbiol.">
        <title>Complete genome sequence of Corynebacterium casei LMG S-19264T (=DSM 44701T), isolated from a smear-ripened cheese.</title>
        <authorList>
            <consortium name="US DOE Joint Genome Institute (JGI-PGF)"/>
            <person name="Walter F."/>
            <person name="Albersmeier A."/>
            <person name="Kalinowski J."/>
            <person name="Ruckert C."/>
        </authorList>
    </citation>
    <scope>NUCLEOTIDE SEQUENCE</scope>
    <source>
        <strain evidence="2">JCM 14265</strain>
    </source>
</reference>
<feature type="region of interest" description="Disordered" evidence="1">
    <location>
        <begin position="101"/>
        <end position="132"/>
    </location>
</feature>
<evidence type="ECO:0000313" key="3">
    <source>
        <dbReference type="EMBL" id="MEZ3168022.1"/>
    </source>
</evidence>
<dbReference type="InterPro" id="IPR023833">
    <property type="entry name" value="Signal_pept_SipW-depend-type"/>
</dbReference>
<dbReference type="RefSeq" id="WP_343777087.1">
    <property type="nucleotide sequence ID" value="NZ_BAAADQ010000003.1"/>
</dbReference>
<evidence type="ECO:0000313" key="5">
    <source>
        <dbReference type="Proteomes" id="UP001567571"/>
    </source>
</evidence>
<dbReference type="EMBL" id="JBEDNW010000006">
    <property type="protein sequence ID" value="MEZ3168022.1"/>
    <property type="molecule type" value="Genomic_DNA"/>
</dbReference>
<dbReference type="NCBIfam" id="TIGR04088">
    <property type="entry name" value="cognate_SipW"/>
    <property type="match status" value="1"/>
</dbReference>
<sequence>MSDDSSSPVELTRRRALGGIAMIGAASSAAGAGTMALFSDEETSGNNTVQAGTLDLSVNGDGSNAVIDVSNVVPDESGEDSTTLTNAGTLPGYLAFGITGFRTPENGVNDPESESPHEDDPEGSSSGGSHTGELAQSLELRTELVVGGETHQYLVGHEPVDGDDGFVLASNLSLGPYDIDELELSPGQSVDFVTDYRVLNAGNEIQSDSVEIEAEFGLTQEPDQITLPEQRDVPATAVGASDDQKNAGVEFEYANSFDQSLTINNVHVQPDDTDLTLVSDRNGGTDYESFTFNADLHVETPSGDANGWVDGGSDQFQVPGWIDLDSDGYNDAADQEAVLSADGTAIINLYAFRNGSGNKEEMSGNRVSVTLDVTLADGTDTFVPLVMTPD</sequence>
<gene>
    <name evidence="3" type="ORF">ABNG02_11890</name>
    <name evidence="2" type="ORF">GCM10008994_09410</name>
</gene>
<organism evidence="2 4">
    <name type="scientific">Halorubrum ejinorense</name>
    <dbReference type="NCBI Taxonomy" id="425309"/>
    <lineage>
        <taxon>Archaea</taxon>
        <taxon>Methanobacteriati</taxon>
        <taxon>Methanobacteriota</taxon>
        <taxon>Stenosarchaea group</taxon>
        <taxon>Halobacteria</taxon>
        <taxon>Halobacteriales</taxon>
        <taxon>Haloferacaceae</taxon>
        <taxon>Halorubrum</taxon>
    </lineage>
</organism>
<comment type="caution">
    <text evidence="2">The sequence shown here is derived from an EMBL/GenBank/DDBJ whole genome shotgun (WGS) entry which is preliminary data.</text>
</comment>
<evidence type="ECO:0000313" key="2">
    <source>
        <dbReference type="EMBL" id="GAA0536443.1"/>
    </source>
</evidence>